<feature type="domain" description="Peptidase M48" evidence="9">
    <location>
        <begin position="172"/>
        <end position="358"/>
    </location>
</feature>
<feature type="region of interest" description="Disordered" evidence="7">
    <location>
        <begin position="315"/>
        <end position="337"/>
    </location>
</feature>
<organism evidence="11 12">
    <name type="scientific">Methylopila turkensis</name>
    <dbReference type="NCBI Taxonomy" id="1437816"/>
    <lineage>
        <taxon>Bacteria</taxon>
        <taxon>Pseudomonadati</taxon>
        <taxon>Pseudomonadota</taxon>
        <taxon>Alphaproteobacteria</taxon>
        <taxon>Hyphomicrobiales</taxon>
        <taxon>Methylopilaceae</taxon>
        <taxon>Methylopila</taxon>
    </lineage>
</organism>
<feature type="transmembrane region" description="Helical" evidence="8">
    <location>
        <begin position="101"/>
        <end position="124"/>
    </location>
</feature>
<keyword evidence="5 6" id="KW-0482">Metalloprotease</keyword>
<dbReference type="InterPro" id="IPR051156">
    <property type="entry name" value="Mito/Outer_Membr_Metalloprot"/>
</dbReference>
<gene>
    <name evidence="11" type="ORF">GCM10008174_00910</name>
</gene>
<evidence type="ECO:0000259" key="10">
    <source>
        <dbReference type="Pfam" id="PF23368"/>
    </source>
</evidence>
<keyword evidence="12" id="KW-1185">Reference proteome</keyword>
<reference evidence="11" key="1">
    <citation type="journal article" date="2014" name="Int. J. Syst. Evol. Microbiol.">
        <title>Complete genome sequence of Corynebacterium casei LMG S-19264T (=DSM 44701T), isolated from a smear-ripened cheese.</title>
        <authorList>
            <consortium name="US DOE Joint Genome Institute (JGI-PGF)"/>
            <person name="Walter F."/>
            <person name="Albersmeier A."/>
            <person name="Kalinowski J."/>
            <person name="Ruckert C."/>
        </authorList>
    </citation>
    <scope>NUCLEOTIDE SEQUENCE</scope>
    <source>
        <strain evidence="11">VKM B-2748</strain>
    </source>
</reference>
<keyword evidence="8" id="KW-0812">Transmembrane</keyword>
<proteinExistence type="inferred from homology"/>
<dbReference type="AlphaFoldDB" id="A0A9W6JM44"/>
<dbReference type="GO" id="GO:0046872">
    <property type="term" value="F:metal ion binding"/>
    <property type="evidence" value="ECO:0007669"/>
    <property type="project" value="UniProtKB-KW"/>
</dbReference>
<dbReference type="InterPro" id="IPR055518">
    <property type="entry name" value="DUF7092"/>
</dbReference>
<evidence type="ECO:0000256" key="1">
    <source>
        <dbReference type="ARBA" id="ARBA00022670"/>
    </source>
</evidence>
<evidence type="ECO:0000256" key="4">
    <source>
        <dbReference type="ARBA" id="ARBA00022833"/>
    </source>
</evidence>
<reference evidence="11" key="2">
    <citation type="submission" date="2023-01" db="EMBL/GenBank/DDBJ databases">
        <authorList>
            <person name="Sun Q."/>
            <person name="Evtushenko L."/>
        </authorList>
    </citation>
    <scope>NUCLEOTIDE SEQUENCE</scope>
    <source>
        <strain evidence="11">VKM B-2748</strain>
    </source>
</reference>
<dbReference type="Proteomes" id="UP001143309">
    <property type="component" value="Unassembled WGS sequence"/>
</dbReference>
<dbReference type="CDD" id="cd07332">
    <property type="entry name" value="M48C_Oma1_like"/>
    <property type="match status" value="1"/>
</dbReference>
<evidence type="ECO:0000256" key="5">
    <source>
        <dbReference type="ARBA" id="ARBA00023049"/>
    </source>
</evidence>
<keyword evidence="8" id="KW-1133">Transmembrane helix</keyword>
<dbReference type="GO" id="GO:0016020">
    <property type="term" value="C:membrane"/>
    <property type="evidence" value="ECO:0007669"/>
    <property type="project" value="TreeGrafter"/>
</dbReference>
<keyword evidence="4 6" id="KW-0862">Zinc</keyword>
<comment type="cofactor">
    <cofactor evidence="6">
        <name>Zn(2+)</name>
        <dbReference type="ChEBI" id="CHEBI:29105"/>
    </cofactor>
    <text evidence="6">Binds 1 zinc ion per subunit.</text>
</comment>
<feature type="domain" description="DUF7092" evidence="10">
    <location>
        <begin position="5"/>
        <end position="83"/>
    </location>
</feature>
<keyword evidence="1 6" id="KW-0645">Protease</keyword>
<evidence type="ECO:0000256" key="2">
    <source>
        <dbReference type="ARBA" id="ARBA00022723"/>
    </source>
</evidence>
<keyword evidence="8" id="KW-0472">Membrane</keyword>
<sequence>MSMEARGVYFDGLTSRRHEVDLVLGDMLALVGPDGRRLAIWPYADIRALASPPDLLRLTREGGPPLARLELRDAGLIDAVRRRSVRIAETQAEERGGARRVVLWSFAAVLSLALFAVFGVPALAERVTPLLPWSVDQRMGAAADAQIRLILPTRGGSFGCGEGAEEAPGRAALDTLVRRLSDAAALPVPIEVTAVRSGIPNAIALPGGRIYLFDGLIREAENADEIAGVLAHEIAHVAHRDGARRTLQAGGTSFLLGFVLGDVTGGGAAVFVARTLIDASYSRDAETAADAYAVDLMRRIGGDPRGLGTLLTRLTEEETEEDAKDETKGEPDARGRRSALDYLASHPATAERRAAIDAAAGRKPATPLLDDAAFAALKTICGKAAPADDE</sequence>
<dbReference type="GO" id="GO:0004222">
    <property type="term" value="F:metalloendopeptidase activity"/>
    <property type="evidence" value="ECO:0007669"/>
    <property type="project" value="InterPro"/>
</dbReference>
<accession>A0A9W6JM44</accession>
<comment type="caution">
    <text evidence="11">The sequence shown here is derived from an EMBL/GenBank/DDBJ whole genome shotgun (WGS) entry which is preliminary data.</text>
</comment>
<evidence type="ECO:0000256" key="8">
    <source>
        <dbReference type="SAM" id="Phobius"/>
    </source>
</evidence>
<dbReference type="Pfam" id="PF23368">
    <property type="entry name" value="DUF7092"/>
    <property type="match status" value="1"/>
</dbReference>
<dbReference type="EMBL" id="BSFL01000001">
    <property type="protein sequence ID" value="GLK78350.1"/>
    <property type="molecule type" value="Genomic_DNA"/>
</dbReference>
<keyword evidence="2" id="KW-0479">Metal-binding</keyword>
<name>A0A9W6JM44_9HYPH</name>
<dbReference type="Gene3D" id="3.30.2010.10">
    <property type="entry name" value="Metalloproteases ('zincins'), catalytic domain"/>
    <property type="match status" value="1"/>
</dbReference>
<dbReference type="Pfam" id="PF01435">
    <property type="entry name" value="Peptidase_M48"/>
    <property type="match status" value="1"/>
</dbReference>
<dbReference type="PANTHER" id="PTHR22726">
    <property type="entry name" value="METALLOENDOPEPTIDASE OMA1"/>
    <property type="match status" value="1"/>
</dbReference>
<evidence type="ECO:0000256" key="6">
    <source>
        <dbReference type="RuleBase" id="RU003983"/>
    </source>
</evidence>
<evidence type="ECO:0000256" key="3">
    <source>
        <dbReference type="ARBA" id="ARBA00022801"/>
    </source>
</evidence>
<dbReference type="InterPro" id="IPR001915">
    <property type="entry name" value="Peptidase_M48"/>
</dbReference>
<protein>
    <submittedName>
        <fullName evidence="11">Metalloendopeptidase</fullName>
    </submittedName>
</protein>
<evidence type="ECO:0000256" key="7">
    <source>
        <dbReference type="SAM" id="MobiDB-lite"/>
    </source>
</evidence>
<feature type="compositionally biased region" description="Basic and acidic residues" evidence="7">
    <location>
        <begin position="325"/>
        <end position="337"/>
    </location>
</feature>
<evidence type="ECO:0000313" key="11">
    <source>
        <dbReference type="EMBL" id="GLK78350.1"/>
    </source>
</evidence>
<evidence type="ECO:0000313" key="12">
    <source>
        <dbReference type="Proteomes" id="UP001143309"/>
    </source>
</evidence>
<dbReference type="PANTHER" id="PTHR22726:SF1">
    <property type="entry name" value="METALLOENDOPEPTIDASE OMA1, MITOCHONDRIAL"/>
    <property type="match status" value="1"/>
</dbReference>
<dbReference type="GO" id="GO:0051603">
    <property type="term" value="P:proteolysis involved in protein catabolic process"/>
    <property type="evidence" value="ECO:0007669"/>
    <property type="project" value="TreeGrafter"/>
</dbReference>
<comment type="similarity">
    <text evidence="6">Belongs to the peptidase M48 family.</text>
</comment>
<keyword evidence="3 6" id="KW-0378">Hydrolase</keyword>
<evidence type="ECO:0000259" key="9">
    <source>
        <dbReference type="Pfam" id="PF01435"/>
    </source>
</evidence>